<evidence type="ECO:0000259" key="3">
    <source>
        <dbReference type="PROSITE" id="PS51000"/>
    </source>
</evidence>
<accession>A0A6J7IYT3</accession>
<evidence type="ECO:0000256" key="2">
    <source>
        <dbReference type="ARBA" id="ARBA00023163"/>
    </source>
</evidence>
<dbReference type="Pfam" id="PF25583">
    <property type="entry name" value="WCX"/>
    <property type="match status" value="1"/>
</dbReference>
<proteinExistence type="predicted"/>
<dbReference type="PANTHER" id="PTHR34580:SF1">
    <property type="entry name" value="PROTEIN PAFC"/>
    <property type="match status" value="1"/>
</dbReference>
<dbReference type="EMBL" id="CAFBMH010000174">
    <property type="protein sequence ID" value="CAB4935452.1"/>
    <property type="molecule type" value="Genomic_DNA"/>
</dbReference>
<dbReference type="InterPro" id="IPR051534">
    <property type="entry name" value="CBASS_pafABC_assoc_protein"/>
</dbReference>
<evidence type="ECO:0000256" key="1">
    <source>
        <dbReference type="ARBA" id="ARBA00023015"/>
    </source>
</evidence>
<dbReference type="InterPro" id="IPR013196">
    <property type="entry name" value="HTH_11"/>
</dbReference>
<dbReference type="InterPro" id="IPR036390">
    <property type="entry name" value="WH_DNA-bd_sf"/>
</dbReference>
<dbReference type="AlphaFoldDB" id="A0A6J7IYT3"/>
<reference evidence="5" key="1">
    <citation type="submission" date="2020-05" db="EMBL/GenBank/DDBJ databases">
        <authorList>
            <person name="Chiriac C."/>
            <person name="Salcher M."/>
            <person name="Ghai R."/>
            <person name="Kavagutti S V."/>
        </authorList>
    </citation>
    <scope>NUCLEOTIDE SEQUENCE</scope>
</reference>
<dbReference type="Pfam" id="PF08279">
    <property type="entry name" value="HTH_11"/>
    <property type="match status" value="1"/>
</dbReference>
<evidence type="ECO:0000313" key="5">
    <source>
        <dbReference type="EMBL" id="CAB4935452.1"/>
    </source>
</evidence>
<dbReference type="InterPro" id="IPR001034">
    <property type="entry name" value="DeoR_HTH"/>
</dbReference>
<dbReference type="PANTHER" id="PTHR34580">
    <property type="match status" value="1"/>
</dbReference>
<keyword evidence="2" id="KW-0804">Transcription</keyword>
<dbReference type="Gene3D" id="1.10.10.10">
    <property type="entry name" value="Winged helix-like DNA-binding domain superfamily/Winged helix DNA-binding domain"/>
    <property type="match status" value="1"/>
</dbReference>
<dbReference type="SUPFAM" id="SSF46785">
    <property type="entry name" value="Winged helix' DNA-binding domain"/>
    <property type="match status" value="1"/>
</dbReference>
<dbReference type="InterPro" id="IPR036388">
    <property type="entry name" value="WH-like_DNA-bd_sf"/>
</dbReference>
<evidence type="ECO:0000313" key="4">
    <source>
        <dbReference type="EMBL" id="CAB4729237.1"/>
    </source>
</evidence>
<keyword evidence="1" id="KW-0805">Transcription regulation</keyword>
<feature type="domain" description="HTH deoR-type" evidence="3">
    <location>
        <begin position="2"/>
        <end position="60"/>
    </location>
</feature>
<dbReference type="GO" id="GO:0003700">
    <property type="term" value="F:DNA-binding transcription factor activity"/>
    <property type="evidence" value="ECO:0007669"/>
    <property type="project" value="InterPro"/>
</dbReference>
<dbReference type="InterPro" id="IPR057727">
    <property type="entry name" value="WCX_dom"/>
</dbReference>
<protein>
    <submittedName>
        <fullName evidence="5">Unannotated protein</fullName>
    </submittedName>
</protein>
<organism evidence="5">
    <name type="scientific">freshwater metagenome</name>
    <dbReference type="NCBI Taxonomy" id="449393"/>
    <lineage>
        <taxon>unclassified sequences</taxon>
        <taxon>metagenomes</taxon>
        <taxon>ecological metagenomes</taxon>
    </lineage>
</organism>
<dbReference type="EMBL" id="CAEZYR010000007">
    <property type="protein sequence ID" value="CAB4729237.1"/>
    <property type="molecule type" value="Genomic_DNA"/>
</dbReference>
<sequence>MRAGRLISLMLILQRTGRATAAQLADELEVSQRTILRDIEELSGAGVPVYAMRGPGGGFALLDGFEHDLADPTGWKPTTRRPGTARRVKVRISPRGCQLAAVLRVLQPLRATRAQPPDDDGWIHATCRIVNLDATANDVLALSPHVEVLEPPALRNQVAERLRRAAALYRINEKAGSS</sequence>
<name>A0A6J7IYT3_9ZZZZ</name>
<gene>
    <name evidence="4" type="ORF">UFOPK2754_00359</name>
    <name evidence="5" type="ORF">UFOPK3543_02925</name>
</gene>
<dbReference type="PROSITE" id="PS51000">
    <property type="entry name" value="HTH_DEOR_2"/>
    <property type="match status" value="1"/>
</dbReference>